<gene>
    <name evidence="2" type="ORF">WDV06_04295</name>
</gene>
<dbReference type="EMBL" id="JBBDHD010000007">
    <property type="protein sequence ID" value="MFH7594311.1"/>
    <property type="molecule type" value="Genomic_DNA"/>
</dbReference>
<dbReference type="Pfam" id="PF09346">
    <property type="entry name" value="SMI1_KNR4"/>
    <property type="match status" value="1"/>
</dbReference>
<dbReference type="SUPFAM" id="SSF160631">
    <property type="entry name" value="SMI1/KNR4-like"/>
    <property type="match status" value="1"/>
</dbReference>
<feature type="domain" description="Knr4/Smi1-like" evidence="1">
    <location>
        <begin position="164"/>
        <end position="301"/>
    </location>
</feature>
<name>A0ABW7P8E3_9ACTN</name>
<dbReference type="RefSeq" id="WP_395508250.1">
    <property type="nucleotide sequence ID" value="NZ_JBBDHD010000007.1"/>
</dbReference>
<protein>
    <submittedName>
        <fullName evidence="2">DUF4259 domain-containing protein</fullName>
    </submittedName>
</protein>
<evidence type="ECO:0000313" key="2">
    <source>
        <dbReference type="EMBL" id="MFH7594311.1"/>
    </source>
</evidence>
<dbReference type="InterPro" id="IPR018958">
    <property type="entry name" value="Knr4/Smi1-like_dom"/>
</dbReference>
<evidence type="ECO:0000259" key="1">
    <source>
        <dbReference type="SMART" id="SM00860"/>
    </source>
</evidence>
<dbReference type="Proteomes" id="UP001610631">
    <property type="component" value="Unassembled WGS sequence"/>
</dbReference>
<proteinExistence type="predicted"/>
<dbReference type="InterPro" id="IPR025355">
    <property type="entry name" value="DUF4259"/>
</dbReference>
<organism evidence="2 3">
    <name type="scientific">Streptomyces racemochromogenes</name>
    <dbReference type="NCBI Taxonomy" id="67353"/>
    <lineage>
        <taxon>Bacteria</taxon>
        <taxon>Bacillati</taxon>
        <taxon>Actinomycetota</taxon>
        <taxon>Actinomycetes</taxon>
        <taxon>Kitasatosporales</taxon>
        <taxon>Streptomycetaceae</taxon>
        <taxon>Streptomyces</taxon>
    </lineage>
</organism>
<keyword evidence="3" id="KW-1185">Reference proteome</keyword>
<dbReference type="SMART" id="SM00860">
    <property type="entry name" value="SMI1_KNR4"/>
    <property type="match status" value="1"/>
</dbReference>
<evidence type="ECO:0000313" key="3">
    <source>
        <dbReference type="Proteomes" id="UP001610631"/>
    </source>
</evidence>
<dbReference type="Pfam" id="PF14078">
    <property type="entry name" value="DUF4259"/>
    <property type="match status" value="1"/>
</dbReference>
<dbReference type="InterPro" id="IPR037883">
    <property type="entry name" value="Knr4/Smi1-like_sf"/>
</dbReference>
<comment type="caution">
    <text evidence="2">The sequence shown here is derived from an EMBL/GenBank/DDBJ whole genome shotgun (WGS) entry which is preliminary data.</text>
</comment>
<sequence length="348" mass="38010">MGTWDVGPFGNDTAADFCASLDEAAETDRPRLVRDALLRVLGTDDPLDQHLAVEAVAAAALVAAQCPGGRPVSSAYGPDLPVLALSADLRSTAVRALDRAQSETCELQELWAETNEYFSWLQSLRLMRRVLTFPAPQPVARSWARIDAWMRCHAPASYALLAPPADPVEVEDAQRAMGLRFPTDLVESLACHNGITEWANLVPDQPPMSVAGILDHWQMRVELAGDDPDLTEPAEWADEPWWHPQWIPWAQSDGDAQIIDMRQGPNQGRLGNAAHDDSGHFEDAWPSLSVYLTAVADALEHGGEIDGNSPYLTPEGELWWALTGKSELNGARLVPAPRTAARTTPPHE</sequence>
<accession>A0ABW7P8E3</accession>
<reference evidence="2 3" key="1">
    <citation type="submission" date="2024-03" db="EMBL/GenBank/DDBJ databases">
        <title>Whole genome sequencing of Streptomyces racemochromogenes, to identify antimicrobial biosynthetic gene clusters.</title>
        <authorList>
            <person name="Suryawanshi P."/>
            <person name="Krishnaraj P.U."/>
            <person name="Arun Y.P."/>
            <person name="Suryawanshi M.P."/>
            <person name="Rakshit O."/>
        </authorList>
    </citation>
    <scope>NUCLEOTIDE SEQUENCE [LARGE SCALE GENOMIC DNA]</scope>
    <source>
        <strain evidence="2 3">AUDT626</strain>
    </source>
</reference>